<keyword evidence="1" id="KW-0175">Coiled coil</keyword>
<evidence type="ECO:0000313" key="4">
    <source>
        <dbReference type="Proteomes" id="UP001196565"/>
    </source>
</evidence>
<organism evidence="3 4">
    <name type="scientific">Roseomonas alba</name>
    <dbReference type="NCBI Taxonomy" id="2846776"/>
    <lineage>
        <taxon>Bacteria</taxon>
        <taxon>Pseudomonadati</taxon>
        <taxon>Pseudomonadota</taxon>
        <taxon>Alphaproteobacteria</taxon>
        <taxon>Acetobacterales</taxon>
        <taxon>Roseomonadaceae</taxon>
        <taxon>Roseomonas</taxon>
    </lineage>
</organism>
<sequence length="528" mass="57403">MTKHFRTDSASSRDARAEMIRSISSGWRASPVRATPPRVMREDRSGDAADVQRFDFISLESAQVTPEGWIMDSPIVSRTGVFEYPRGDGTVRREYRPPEEVFAAATLSSMRGAPVTDGHRGRVTKDAHTSAIIGTVMSEGRRDGDTVVAEVVIHAPNRMGTKRELSLGYAVEMDMTPGVTPDGQPYDAIQRNIRINHLAVVERGRAGIARLRLDGGDAQSEPSSARGLRARTYDRVPVRTSARDARRQMVSALRDDSAGAFREDGIDLWAKGEPIRPHVPTRPPEPPKRPDPPQVHDGRDVFPSPEKVLAHWERLKAAEARDNAARAAAQSPAGLAAAAKQEADRQAAAQAAEQARAASVATIVAAYGEGAVVHLKARADAEKAEAARREAAQAAAAAAEAQQREARSKAAEEARTRTAMRALLKRRRLEFPEVPVLLDGELVPADMLDDCLPFLRLEADPIARLTELLTRGAVAEAWRADPDRAQRNGHRRPSRKANLDLDIADDIATCGIHFRTLAAPLLLTSAAV</sequence>
<name>A0ABS7A5C4_9PROT</name>
<feature type="coiled-coil region" evidence="1">
    <location>
        <begin position="338"/>
        <end position="409"/>
    </location>
</feature>
<gene>
    <name evidence="3" type="ORF">KPL78_00905</name>
</gene>
<protein>
    <submittedName>
        <fullName evidence="3">DUF2213 domain-containing protein</fullName>
    </submittedName>
</protein>
<evidence type="ECO:0000256" key="1">
    <source>
        <dbReference type="SAM" id="Coils"/>
    </source>
</evidence>
<dbReference type="Pfam" id="PF09979">
    <property type="entry name" value="DUF2213"/>
    <property type="match status" value="1"/>
</dbReference>
<dbReference type="Proteomes" id="UP001196565">
    <property type="component" value="Unassembled WGS sequence"/>
</dbReference>
<reference evidence="3 4" key="1">
    <citation type="submission" date="2021-07" db="EMBL/GenBank/DDBJ databases">
        <authorList>
            <person name="So Y."/>
        </authorList>
    </citation>
    <scope>NUCLEOTIDE SEQUENCE [LARGE SCALE GENOMIC DNA]</scope>
    <source>
        <strain evidence="3 4">HJA6</strain>
    </source>
</reference>
<dbReference type="InterPro" id="IPR016913">
    <property type="entry name" value="UCP029215"/>
</dbReference>
<comment type="caution">
    <text evidence="3">The sequence shown here is derived from an EMBL/GenBank/DDBJ whole genome shotgun (WGS) entry which is preliminary data.</text>
</comment>
<evidence type="ECO:0000313" key="3">
    <source>
        <dbReference type="EMBL" id="MBW6396379.1"/>
    </source>
</evidence>
<proteinExistence type="predicted"/>
<feature type="region of interest" description="Disordered" evidence="2">
    <location>
        <begin position="271"/>
        <end position="302"/>
    </location>
</feature>
<dbReference type="RefSeq" id="WP_219760760.1">
    <property type="nucleotide sequence ID" value="NZ_JAHYBZ010000001.1"/>
</dbReference>
<accession>A0ABS7A5C4</accession>
<dbReference type="EMBL" id="JAHYBZ010000001">
    <property type="protein sequence ID" value="MBW6396379.1"/>
    <property type="molecule type" value="Genomic_DNA"/>
</dbReference>
<evidence type="ECO:0000256" key="2">
    <source>
        <dbReference type="SAM" id="MobiDB-lite"/>
    </source>
</evidence>
<feature type="compositionally biased region" description="Basic and acidic residues" evidence="2">
    <location>
        <begin position="285"/>
        <end position="300"/>
    </location>
</feature>
<keyword evidence="4" id="KW-1185">Reference proteome</keyword>